<feature type="compositionally biased region" description="Basic and acidic residues" evidence="1">
    <location>
        <begin position="15"/>
        <end position="39"/>
    </location>
</feature>
<dbReference type="PANTHER" id="PTHR22928:SF3">
    <property type="entry name" value="TELOMERE-ASSOCIATED PROTEIN RIF1"/>
    <property type="match status" value="1"/>
</dbReference>
<evidence type="ECO:0000313" key="3">
    <source>
        <dbReference type="Proteomes" id="UP001162483"/>
    </source>
</evidence>
<evidence type="ECO:0000313" key="2">
    <source>
        <dbReference type="EMBL" id="CAI9597819.1"/>
    </source>
</evidence>
<protein>
    <submittedName>
        <fullName evidence="2">Uncharacterized protein</fullName>
    </submittedName>
</protein>
<feature type="compositionally biased region" description="Low complexity" evidence="1">
    <location>
        <begin position="890"/>
        <end position="903"/>
    </location>
</feature>
<gene>
    <name evidence="2" type="ORF">SPARVUS_LOCUS12304926</name>
</gene>
<feature type="compositionally biased region" description="Basic and acidic residues" evidence="1">
    <location>
        <begin position="653"/>
        <end position="676"/>
    </location>
</feature>
<dbReference type="CDD" id="cd14267">
    <property type="entry name" value="Rif1_CTD_C-II_like"/>
    <property type="match status" value="1"/>
</dbReference>
<proteinExistence type="predicted"/>
<keyword evidence="3" id="KW-1185">Reference proteome</keyword>
<feature type="region of interest" description="Disordered" evidence="1">
    <location>
        <begin position="625"/>
        <end position="715"/>
    </location>
</feature>
<feature type="compositionally biased region" description="Polar residues" evidence="1">
    <location>
        <begin position="167"/>
        <end position="179"/>
    </location>
</feature>
<accession>A0ABN9FLH4</accession>
<feature type="compositionally biased region" description="Basic and acidic residues" evidence="1">
    <location>
        <begin position="112"/>
        <end position="126"/>
    </location>
</feature>
<feature type="compositionally biased region" description="Polar residues" evidence="1">
    <location>
        <begin position="40"/>
        <end position="57"/>
    </location>
</feature>
<dbReference type="PANTHER" id="PTHR22928">
    <property type="entry name" value="TELOMERE-ASSOCIATED PROTEIN RIF1"/>
    <property type="match status" value="1"/>
</dbReference>
<dbReference type="Proteomes" id="UP001162483">
    <property type="component" value="Unassembled WGS sequence"/>
</dbReference>
<evidence type="ECO:0000256" key="1">
    <source>
        <dbReference type="SAM" id="MobiDB-lite"/>
    </source>
</evidence>
<feature type="region of interest" description="Disordered" evidence="1">
    <location>
        <begin position="886"/>
        <end position="905"/>
    </location>
</feature>
<comment type="caution">
    <text evidence="2">The sequence shown here is derived from an EMBL/GenBank/DDBJ whole genome shotgun (WGS) entry which is preliminary data.</text>
</comment>
<feature type="region of interest" description="Disordered" evidence="1">
    <location>
        <begin position="1"/>
        <end position="271"/>
    </location>
</feature>
<feature type="compositionally biased region" description="Low complexity" evidence="1">
    <location>
        <begin position="828"/>
        <end position="844"/>
    </location>
</feature>
<feature type="compositionally biased region" description="Polar residues" evidence="1">
    <location>
        <begin position="127"/>
        <end position="141"/>
    </location>
</feature>
<feature type="compositionally biased region" description="Polar residues" evidence="1">
    <location>
        <begin position="252"/>
        <end position="261"/>
    </location>
</feature>
<dbReference type="EMBL" id="CATNWA010017084">
    <property type="protein sequence ID" value="CAI9597819.1"/>
    <property type="molecule type" value="Genomic_DNA"/>
</dbReference>
<organism evidence="2 3">
    <name type="scientific">Staurois parvus</name>
    <dbReference type="NCBI Taxonomy" id="386267"/>
    <lineage>
        <taxon>Eukaryota</taxon>
        <taxon>Metazoa</taxon>
        <taxon>Chordata</taxon>
        <taxon>Craniata</taxon>
        <taxon>Vertebrata</taxon>
        <taxon>Euteleostomi</taxon>
        <taxon>Amphibia</taxon>
        <taxon>Batrachia</taxon>
        <taxon>Anura</taxon>
        <taxon>Neobatrachia</taxon>
        <taxon>Ranoidea</taxon>
        <taxon>Ranidae</taxon>
        <taxon>Staurois</taxon>
    </lineage>
</organism>
<reference evidence="2" key="1">
    <citation type="submission" date="2023-05" db="EMBL/GenBank/DDBJ databases">
        <authorList>
            <person name="Stuckert A."/>
        </authorList>
    </citation>
    <scope>NUCLEOTIDE SEQUENCE</scope>
</reference>
<feature type="non-terminal residue" evidence="2">
    <location>
        <position position="1064"/>
    </location>
</feature>
<feature type="compositionally biased region" description="Basic and acidic residues" evidence="1">
    <location>
        <begin position="200"/>
        <end position="213"/>
    </location>
</feature>
<name>A0ABN9FLH4_9NEOB</name>
<feature type="region of interest" description="Disordered" evidence="1">
    <location>
        <begin position="824"/>
        <end position="864"/>
    </location>
</feature>
<feature type="compositionally biased region" description="Basic and acidic residues" evidence="1">
    <location>
        <begin position="70"/>
        <end position="96"/>
    </location>
</feature>
<sequence length="1064" mass="116830">MEDSECVPESQLPQQEEHVVDHDKENSAPENITEFKENTPPETSTTVKEDAQVTQKAPGNLIVLRRSSRRQSEIMEAVKKEAATEKQSQTKEEQKIGSKKIPPSKETPVKQQSEKLTKAVEKDTDSSRNSQESLQVKTLKNTDNDEELPDSNSSEKMTRGRSRYQTRRSLQTLQAANENSESDNSEPRELTGKRKRGRPKKADGSEKKEKEESSQESQNDTATFDMEPDKGECASDVVSDMDSQPEIDGETYTISTDTSALPTKIPKLEDGRNTELGSTMEINNTCELAKLCSTVQSLMTEPSAGDFSTALSDVFRNSESTSKLPDCPHKRSRRIRRSKGCDCCEASGRQEKSFMELKSEESESKNKTINASSDMQFNCTFSVPCAVSTPLVTAKQQAFFKGFAAEIKSDTESELDQTVVQFSKSNTEEVTEIYVQTKTIEALESSTEPTAEVTEIQKYTHGDNVSFQKQSSKEPCAENKQNVEAEKENICKTFDVEIIETSTNDQTCAKPEEELEDAQIIVDECNNVAEIEERDHSATPSQDFAEVNNLEVDKDPAKDTEIVVDIAPAKLALATAMETEAEEDGALAEKTKANVGEASVELAEPREESFVGMAEEEMNKAVLKETGQQVESAFSGETDAEVNTSPPGETEVEIDKAAAEETEAEVGKDPAEETEARGGTAYPKEIEAELDTAAPNESEAEVGTSPPGEREENRACQKLRVDLVTETLVEEKTLNIDDGNIKLQRENAQRTCEENAVTCIFPSADTLPLKVTLTKGVKMDEDLTTAAEKCAAPRVSESMQIDLGEGQSNTDSPPKIKGLISMAQANDSPSGSFSWSPSASPSTSILKKGIKRQQQELDSPSPLNKIRRVSFADPIYQEGLADDIDRRSPVIRSNSSSSPSSRSLKMLTSTQPKIITTPTKGFVSPGSRVLGFKSSKKSLISEMTKESMPSPKESVYPALMNCATSIDVILPQITSNMWARGLVQFIRAKNIKTIGDLSTLTPSEIKTLPIRSPKISTVKKALRTYHEQQTKAKGFDEFAALDEAEKPINGLDEKPLSAVEKLET</sequence>